<evidence type="ECO:0000313" key="3">
    <source>
        <dbReference type="Proteomes" id="UP000199259"/>
    </source>
</evidence>
<feature type="transmembrane region" description="Helical" evidence="1">
    <location>
        <begin position="48"/>
        <end position="72"/>
    </location>
</feature>
<feature type="transmembrane region" description="Helical" evidence="1">
    <location>
        <begin position="12"/>
        <end position="28"/>
    </location>
</feature>
<gene>
    <name evidence="2" type="ORF">SAMN04488589_0785</name>
</gene>
<keyword evidence="1" id="KW-1133">Transmembrane helix</keyword>
<feature type="transmembrane region" description="Helical" evidence="1">
    <location>
        <begin position="84"/>
        <end position="104"/>
    </location>
</feature>
<evidence type="ECO:0000313" key="2">
    <source>
        <dbReference type="EMBL" id="SDF52589.1"/>
    </source>
</evidence>
<sequence length="265" mass="29902">MPKLRVKNDVKVVYIAFGVVLTYFSIYMPDFMEVVGIDNVQISSTVSFSALNGMLFGPFWGALITLSGFSLYKISAGTFFTMSAFSLLSLAFNAMTSIVSGLVVNREHKAAKTIFFALICMWYLSPVGRTAYMYPWYHLLVLGAFVYFDRLILKKSVTSKLFVFISLFFASLMGVLTDHMAGSIAYHLLYDLPASAYKSVILVYPVERTILAFFPAFLVYVLIVVFKDILLSAGDIEKDISDRKSRDLDEYIRNDVLDILKNDEK</sequence>
<evidence type="ECO:0008006" key="4">
    <source>
        <dbReference type="Google" id="ProtNLM"/>
    </source>
</evidence>
<comment type="caution">
    <text evidence="2">The sequence shown here is derived from an EMBL/GenBank/DDBJ whole genome shotgun (WGS) entry which is preliminary data.</text>
</comment>
<feature type="transmembrane region" description="Helical" evidence="1">
    <location>
        <begin position="209"/>
        <end position="230"/>
    </location>
</feature>
<protein>
    <recommendedName>
        <fullName evidence="4">ECF transporter S component</fullName>
    </recommendedName>
</protein>
<organism evidence="2 3">
    <name type="scientific">Methanolobus vulcani</name>
    <dbReference type="NCBI Taxonomy" id="38026"/>
    <lineage>
        <taxon>Archaea</taxon>
        <taxon>Methanobacteriati</taxon>
        <taxon>Methanobacteriota</taxon>
        <taxon>Stenosarchaea group</taxon>
        <taxon>Methanomicrobia</taxon>
        <taxon>Methanosarcinales</taxon>
        <taxon>Methanosarcinaceae</taxon>
        <taxon>Methanolobus</taxon>
    </lineage>
</organism>
<dbReference type="Gene3D" id="1.10.1760.20">
    <property type="match status" value="1"/>
</dbReference>
<feature type="transmembrane region" description="Helical" evidence="1">
    <location>
        <begin position="161"/>
        <end position="189"/>
    </location>
</feature>
<proteinExistence type="predicted"/>
<keyword evidence="3" id="KW-1185">Reference proteome</keyword>
<keyword evidence="1" id="KW-0472">Membrane</keyword>
<keyword evidence="1" id="KW-0812">Transmembrane</keyword>
<accession>A0A7Z7FDT1</accession>
<dbReference type="AlphaFoldDB" id="A0A7Z7FDT1"/>
<feature type="transmembrane region" description="Helical" evidence="1">
    <location>
        <begin position="131"/>
        <end position="149"/>
    </location>
</feature>
<dbReference type="Proteomes" id="UP000199259">
    <property type="component" value="Unassembled WGS sequence"/>
</dbReference>
<evidence type="ECO:0000256" key="1">
    <source>
        <dbReference type="SAM" id="Phobius"/>
    </source>
</evidence>
<name>A0A7Z7FDT1_9EURY</name>
<reference evidence="2 3" key="1">
    <citation type="submission" date="2016-10" db="EMBL/GenBank/DDBJ databases">
        <authorList>
            <person name="Varghese N."/>
            <person name="Submissions S."/>
        </authorList>
    </citation>
    <scope>NUCLEOTIDE SEQUENCE [LARGE SCALE GENOMIC DNA]</scope>
    <source>
        <strain evidence="2 3">PL 12/M</strain>
    </source>
</reference>
<dbReference type="EMBL" id="FNCA01000002">
    <property type="protein sequence ID" value="SDF52589.1"/>
    <property type="molecule type" value="Genomic_DNA"/>
</dbReference>